<feature type="binding site" evidence="12">
    <location>
        <begin position="255"/>
        <end position="256"/>
    </location>
    <ligand>
        <name>ATP</name>
        <dbReference type="ChEBI" id="CHEBI:30616"/>
    </ligand>
</feature>
<feature type="binding site" evidence="12">
    <location>
        <position position="289"/>
    </location>
    <ligand>
        <name>K(+)</name>
        <dbReference type="ChEBI" id="CHEBI:29103"/>
    </ligand>
</feature>
<feature type="domain" description="Carbohydrate kinase PfkB" evidence="13">
    <location>
        <begin position="8"/>
        <end position="298"/>
    </location>
</feature>
<dbReference type="PANTHER" id="PTHR10584:SF166">
    <property type="entry name" value="RIBOKINASE"/>
    <property type="match status" value="1"/>
</dbReference>
<comment type="function">
    <text evidence="12">Catalyzes the phosphorylation of ribose at O-5 in a reaction requiring ATP and magnesium. The resulting D-ribose-5-phosphate can then be used either for sythesis of nucleotides, histidine, and tryptophan, or as a component of the pentose phosphate pathway.</text>
</comment>
<feature type="binding site" evidence="12">
    <location>
        <begin position="44"/>
        <end position="48"/>
    </location>
    <ligand>
        <name>substrate</name>
    </ligand>
</feature>
<feature type="binding site" evidence="12">
    <location>
        <position position="286"/>
    </location>
    <ligand>
        <name>K(+)</name>
        <dbReference type="ChEBI" id="CHEBI:29103"/>
    </ligand>
</feature>
<feature type="binding site" evidence="12">
    <location>
        <position position="291"/>
    </location>
    <ligand>
        <name>K(+)</name>
        <dbReference type="ChEBI" id="CHEBI:29103"/>
    </ligand>
</feature>
<dbReference type="GO" id="GO:0019303">
    <property type="term" value="P:D-ribose catabolic process"/>
    <property type="evidence" value="ECO:0007669"/>
    <property type="project" value="UniProtKB-UniRule"/>
</dbReference>
<dbReference type="GO" id="GO:0005524">
    <property type="term" value="F:ATP binding"/>
    <property type="evidence" value="ECO:0007669"/>
    <property type="project" value="UniProtKB-UniRule"/>
</dbReference>
<dbReference type="UniPathway" id="UPA00916">
    <property type="reaction ID" value="UER00889"/>
</dbReference>
<keyword evidence="15" id="KW-1185">Reference proteome</keyword>
<comment type="caution">
    <text evidence="14">The sequence shown here is derived from an EMBL/GenBank/DDBJ whole genome shotgun (WGS) entry which is preliminary data.</text>
</comment>
<feature type="active site" description="Proton acceptor" evidence="12">
    <location>
        <position position="256"/>
    </location>
</feature>
<feature type="binding site" evidence="12">
    <location>
        <position position="256"/>
    </location>
    <ligand>
        <name>substrate</name>
    </ligand>
</feature>
<feature type="binding site" evidence="12">
    <location>
        <position position="145"/>
    </location>
    <ligand>
        <name>substrate</name>
    </ligand>
</feature>
<feature type="binding site" evidence="12">
    <location>
        <position position="295"/>
    </location>
    <ligand>
        <name>K(+)</name>
        <dbReference type="ChEBI" id="CHEBI:29103"/>
    </ligand>
</feature>
<evidence type="ECO:0000256" key="5">
    <source>
        <dbReference type="ARBA" id="ARBA00022723"/>
    </source>
</evidence>
<comment type="similarity">
    <text evidence="12">Belongs to the carbohydrate kinase PfkB family. Ribokinase subfamily.</text>
</comment>
<dbReference type="AlphaFoldDB" id="A0A0N0XS80"/>
<dbReference type="SUPFAM" id="SSF53613">
    <property type="entry name" value="Ribokinase-like"/>
    <property type="match status" value="1"/>
</dbReference>
<comment type="catalytic activity">
    <reaction evidence="12">
        <text>D-ribose + ATP = D-ribose 5-phosphate + ADP + H(+)</text>
        <dbReference type="Rhea" id="RHEA:13697"/>
        <dbReference type="ChEBI" id="CHEBI:15378"/>
        <dbReference type="ChEBI" id="CHEBI:30616"/>
        <dbReference type="ChEBI" id="CHEBI:47013"/>
        <dbReference type="ChEBI" id="CHEBI:78346"/>
        <dbReference type="ChEBI" id="CHEBI:456216"/>
        <dbReference type="EC" id="2.7.1.15"/>
    </reaction>
</comment>
<dbReference type="CDD" id="cd01174">
    <property type="entry name" value="ribokinase"/>
    <property type="match status" value="1"/>
</dbReference>
<comment type="cofactor">
    <cofactor evidence="12">
        <name>Mg(2+)</name>
        <dbReference type="ChEBI" id="CHEBI:18420"/>
    </cofactor>
    <text evidence="12">Requires a divalent cation, most likely magnesium in vivo, as an electrophilic catalyst to aid phosphoryl group transfer. It is the chelate of the metal and the nucleotide that is the actual substrate.</text>
</comment>
<feature type="binding site" evidence="12">
    <location>
        <begin position="16"/>
        <end position="18"/>
    </location>
    <ligand>
        <name>substrate</name>
    </ligand>
</feature>
<evidence type="ECO:0000256" key="4">
    <source>
        <dbReference type="ARBA" id="ARBA00022679"/>
    </source>
</evidence>
<name>A0A0N0XS80_9ACTN</name>
<accession>A0A0N0XS80</accession>
<comment type="similarity">
    <text evidence="1">Belongs to the carbohydrate kinase pfkB family.</text>
</comment>
<evidence type="ECO:0000256" key="3">
    <source>
        <dbReference type="ARBA" id="ARBA00016943"/>
    </source>
</evidence>
<comment type="subcellular location">
    <subcellularLocation>
        <location evidence="12">Cytoplasm</location>
    </subcellularLocation>
</comment>
<evidence type="ECO:0000256" key="8">
    <source>
        <dbReference type="ARBA" id="ARBA00022840"/>
    </source>
</evidence>
<keyword evidence="4 12" id="KW-0808">Transferase</keyword>
<sequence length="308" mass="30551">MKERHMYDVLVVGSANADLTVRVERRPGAGETVLGTDLMESAGGKGANQAAAAARLGGRTALLARVGGDAFGELLLSAQRDAGTDVAPVIVDEAARTGTAMIIVSPDGDNSIVVSPGANAALTPADVAAAADVIAASSVVSLQLEIPMESVRAAAAAAEDAGTRVVLNPSPAPEAPLAPELLAVADPLVVNEHEARQLSGLADGKPGEWAHALRDKGARSVVVTLGGEGALVLDASGVTEVAGVRVKAVDTTGAGDAFTGALATRLARGDALPDAARFAVRVGAAAVTKPGAQPSYPTAAELDALSGA</sequence>
<dbReference type="GO" id="GO:0004747">
    <property type="term" value="F:ribokinase activity"/>
    <property type="evidence" value="ECO:0007669"/>
    <property type="project" value="UniProtKB-UniRule"/>
</dbReference>
<evidence type="ECO:0000259" key="13">
    <source>
        <dbReference type="Pfam" id="PF00294"/>
    </source>
</evidence>
<proteinExistence type="inferred from homology"/>
<dbReference type="Pfam" id="PF00294">
    <property type="entry name" value="PfkB"/>
    <property type="match status" value="1"/>
</dbReference>
<comment type="subunit">
    <text evidence="12">Homodimer.</text>
</comment>
<gene>
    <name evidence="12" type="primary">rbsK</name>
    <name evidence="14" type="ORF">ADL29_36965</name>
</gene>
<dbReference type="InterPro" id="IPR002173">
    <property type="entry name" value="Carboh/pur_kinase_PfkB_CS"/>
</dbReference>
<evidence type="ECO:0000313" key="15">
    <source>
        <dbReference type="Proteomes" id="UP000037982"/>
    </source>
</evidence>
<keyword evidence="9 12" id="KW-0460">Magnesium</keyword>
<dbReference type="PATRIC" id="fig|66876.3.peg.8138"/>
<dbReference type="Proteomes" id="UP000037982">
    <property type="component" value="Unassembled WGS sequence"/>
</dbReference>
<evidence type="ECO:0000313" key="14">
    <source>
        <dbReference type="EMBL" id="KPC58798.1"/>
    </source>
</evidence>
<evidence type="ECO:0000256" key="9">
    <source>
        <dbReference type="ARBA" id="ARBA00022842"/>
    </source>
</evidence>
<dbReference type="Gene3D" id="3.40.1190.20">
    <property type="match status" value="1"/>
</dbReference>
<evidence type="ECO:0000256" key="2">
    <source>
        <dbReference type="ARBA" id="ARBA00012035"/>
    </source>
</evidence>
<keyword evidence="11 12" id="KW-0119">Carbohydrate metabolism</keyword>
<comment type="caution">
    <text evidence="12">Lacks conserved residue(s) required for the propagation of feature annotation.</text>
</comment>
<feature type="binding site" evidence="12">
    <location>
        <position position="250"/>
    </location>
    <ligand>
        <name>K(+)</name>
        <dbReference type="ChEBI" id="CHEBI:29103"/>
    </ligand>
</feature>
<organism evidence="14 15">
    <name type="scientific">Streptomyces chattanoogensis</name>
    <dbReference type="NCBI Taxonomy" id="66876"/>
    <lineage>
        <taxon>Bacteria</taxon>
        <taxon>Bacillati</taxon>
        <taxon>Actinomycetota</taxon>
        <taxon>Actinomycetes</taxon>
        <taxon>Kitasatosporales</taxon>
        <taxon>Streptomycetaceae</taxon>
        <taxon>Streptomyces</taxon>
    </lineage>
</organism>
<keyword evidence="5 12" id="KW-0479">Metal-binding</keyword>
<keyword evidence="7 12" id="KW-0418">Kinase</keyword>
<keyword evidence="6 12" id="KW-0547">Nucleotide-binding</keyword>
<evidence type="ECO:0000256" key="11">
    <source>
        <dbReference type="ARBA" id="ARBA00023277"/>
    </source>
</evidence>
<keyword evidence="8 12" id="KW-0067">ATP-binding</keyword>
<dbReference type="InterPro" id="IPR029056">
    <property type="entry name" value="Ribokinase-like"/>
</dbReference>
<feature type="binding site" evidence="12">
    <location>
        <begin position="224"/>
        <end position="229"/>
    </location>
    <ligand>
        <name>ATP</name>
        <dbReference type="ChEBI" id="CHEBI:30616"/>
    </ligand>
</feature>
<keyword evidence="10 12" id="KW-0630">Potassium</keyword>
<reference evidence="15" key="1">
    <citation type="submission" date="2015-07" db="EMBL/GenBank/DDBJ databases">
        <authorList>
            <person name="Ju K.-S."/>
            <person name="Doroghazi J.R."/>
            <person name="Metcalf W.W."/>
        </authorList>
    </citation>
    <scope>NUCLEOTIDE SEQUENCE [LARGE SCALE GENOMIC DNA]</scope>
    <source>
        <strain evidence="15">NRRL ISP-5002</strain>
    </source>
</reference>
<dbReference type="PRINTS" id="PR00990">
    <property type="entry name" value="RIBOKINASE"/>
</dbReference>
<evidence type="ECO:0000256" key="7">
    <source>
        <dbReference type="ARBA" id="ARBA00022777"/>
    </source>
</evidence>
<dbReference type="InterPro" id="IPR002139">
    <property type="entry name" value="Ribo/fructo_kinase"/>
</dbReference>
<dbReference type="GO" id="GO:0046872">
    <property type="term" value="F:metal ion binding"/>
    <property type="evidence" value="ECO:0007669"/>
    <property type="project" value="UniProtKB-KW"/>
</dbReference>
<dbReference type="RefSeq" id="WP_053927856.1">
    <property type="nucleotide sequence ID" value="NZ_LGKG01000196.1"/>
</dbReference>
<dbReference type="EMBL" id="LGKG01000196">
    <property type="protein sequence ID" value="KPC58798.1"/>
    <property type="molecule type" value="Genomic_DNA"/>
</dbReference>
<dbReference type="PROSITE" id="PS00584">
    <property type="entry name" value="PFKB_KINASES_2"/>
    <property type="match status" value="1"/>
</dbReference>
<evidence type="ECO:0000256" key="12">
    <source>
        <dbReference type="HAMAP-Rule" id="MF_01987"/>
    </source>
</evidence>
<evidence type="ECO:0000256" key="1">
    <source>
        <dbReference type="ARBA" id="ARBA00005380"/>
    </source>
</evidence>
<keyword evidence="12" id="KW-0963">Cytoplasm</keyword>
<dbReference type="InterPro" id="IPR011611">
    <property type="entry name" value="PfkB_dom"/>
</dbReference>
<feature type="binding site" evidence="12">
    <location>
        <position position="252"/>
    </location>
    <ligand>
        <name>K(+)</name>
        <dbReference type="ChEBI" id="CHEBI:29103"/>
    </ligand>
</feature>
<evidence type="ECO:0000256" key="10">
    <source>
        <dbReference type="ARBA" id="ARBA00022958"/>
    </source>
</evidence>
<evidence type="ECO:0000256" key="6">
    <source>
        <dbReference type="ARBA" id="ARBA00022741"/>
    </source>
</evidence>
<dbReference type="GO" id="GO:0005829">
    <property type="term" value="C:cytosol"/>
    <property type="evidence" value="ECO:0007669"/>
    <property type="project" value="TreeGrafter"/>
</dbReference>
<comment type="activity regulation">
    <text evidence="12">Activated by a monovalent cation that binds near, but not in, the active site. The most likely occupant of the site in vivo is potassium. Ion binding induces a conformational change that may alter substrate affinity.</text>
</comment>
<feature type="binding site" evidence="12">
    <location>
        <position position="191"/>
    </location>
    <ligand>
        <name>ATP</name>
        <dbReference type="ChEBI" id="CHEBI:30616"/>
    </ligand>
</feature>
<protein>
    <recommendedName>
        <fullName evidence="3 12">Ribokinase</fullName>
        <shortName evidence="12">RK</shortName>
        <ecNumber evidence="2 12">2.7.1.15</ecNumber>
    </recommendedName>
</protein>
<dbReference type="HAMAP" id="MF_01987">
    <property type="entry name" value="Ribokinase"/>
    <property type="match status" value="1"/>
</dbReference>
<dbReference type="InterPro" id="IPR011877">
    <property type="entry name" value="Ribokinase"/>
</dbReference>
<dbReference type="EC" id="2.7.1.15" evidence="2 12"/>
<comment type="pathway">
    <text evidence="12">Carbohydrate metabolism; D-ribose degradation; D-ribose 5-phosphate from beta-D-ribopyranose: step 2/2.</text>
</comment>
<dbReference type="PANTHER" id="PTHR10584">
    <property type="entry name" value="SUGAR KINASE"/>
    <property type="match status" value="1"/>
</dbReference>